<reference evidence="1" key="1">
    <citation type="submission" date="2013-12" db="EMBL/GenBank/DDBJ databases">
        <title>The Genome Sequence of Aphanomyces astaci APO3.</title>
        <authorList>
            <consortium name="The Broad Institute Genomics Platform"/>
            <person name="Russ C."/>
            <person name="Tyler B."/>
            <person name="van West P."/>
            <person name="Dieguez-Uribeondo J."/>
            <person name="Young S.K."/>
            <person name="Zeng Q."/>
            <person name="Gargeya S."/>
            <person name="Fitzgerald M."/>
            <person name="Abouelleil A."/>
            <person name="Alvarado L."/>
            <person name="Chapman S.B."/>
            <person name="Gainer-Dewar J."/>
            <person name="Goldberg J."/>
            <person name="Griggs A."/>
            <person name="Gujja S."/>
            <person name="Hansen M."/>
            <person name="Howarth C."/>
            <person name="Imamovic A."/>
            <person name="Ireland A."/>
            <person name="Larimer J."/>
            <person name="McCowan C."/>
            <person name="Murphy C."/>
            <person name="Pearson M."/>
            <person name="Poon T.W."/>
            <person name="Priest M."/>
            <person name="Roberts A."/>
            <person name="Saif S."/>
            <person name="Shea T."/>
            <person name="Sykes S."/>
            <person name="Wortman J."/>
            <person name="Nusbaum C."/>
            <person name="Birren B."/>
        </authorList>
    </citation>
    <scope>NUCLEOTIDE SEQUENCE [LARGE SCALE GENOMIC DNA]</scope>
    <source>
        <strain evidence="1">APO3</strain>
    </source>
</reference>
<proteinExistence type="predicted"/>
<dbReference type="AlphaFoldDB" id="W4H0S0"/>
<dbReference type="OrthoDB" id="69102at2759"/>
<gene>
    <name evidence="1" type="ORF">H257_03004</name>
</gene>
<dbReference type="GeneID" id="20805000"/>
<accession>W4H0S0</accession>
<sequence length="1030" mass="113030">MDTKAVDGDATKVLQRASKQVQTATTKKHALTRTEVFNLLQECFAPEATTPCKILGFRLAGLAPSCITTEVWQLILDAAVKELAGAAAQGAAPVLVHSIPVFDVLPLTLTLGFLQQQEMEPLKKIQACVNHESIDVRCVALATFSRVSILCTKVLFARGLTRFPFDSNEARIVAQQDVTSILIDIWKLNLQAAEAEAPEVAAVAFSNLAHLFGRSHAIRSLSSQHPRRQEGGLDELVSWLFDQAYPRFGMFKANAQLLPMNSQLHAMKWLSMVAYMLMQKSGACTPGIAIAIVELDATAAVDDNKGTVRVRADLVAADLVESWCLPAYVNASLTQAYPICEAIAIVMQHPLQTYNRLQWSSVLVSRLTAIIRSSTMTRQRHDVIRVQVLLLDWTNTLDFTNVVGPALDSIAGLENPTTRLGLLYDLWHAMVARVCRKRQFALLDSICASSYFHGLPLGQVKGKSSQAYEIFRALVEALLFCSHPNHPQARLVVLQQFVAVLANKSTTDLRTATLVLFTALLTQLCQDSSPAPPVLDFLSNVVLPLAPKVPSPNVRVQLYWLGLKFAPNHTGGGGHSHTIMAWVEVELLALQTSKDGAGLPSSTTYNDGVLGGGDENVHTVDVHVLGRFYALLQCLRCLLAKDASLKQRAVQILAQVRVRNSIHRVISDTVVQTIEDMTGMGSRGHVLSLELASAFVLPELFSPASLFPCRSSGLAATTGPVVAQWTEEVETVVTGSCDPLCLKISYREPEDYPEDIALCVTCCNVSNVSWSDFSIGVGVTGPVTLVDTSNNMHIRVTGEVKPHGMFKSEKLFRFSRFSRARFYFRVELESVTSSPEVPATVMGLTNPYHMPFDALFHLPDSTLWTAAYFQMAWQTAETNKVYKIQAKATKSVTPHHRHAKVAYVADVSVATDWFVQMAFLTWTKWNECVCATISVARDDAANLWHGTMEVRSTDGVLMEVAKAPRDFLGVLVKSTFDLTEDIVVERPAACVSPRHQIVKRAVSVDVMAKESAVTTPTVTRRALMSFFGGK</sequence>
<name>W4H0S0_APHAT</name>
<evidence type="ECO:0000313" key="1">
    <source>
        <dbReference type="EMBL" id="ETV85166.1"/>
    </source>
</evidence>
<organism evidence="1">
    <name type="scientific">Aphanomyces astaci</name>
    <name type="common">Crayfish plague agent</name>
    <dbReference type="NCBI Taxonomy" id="112090"/>
    <lineage>
        <taxon>Eukaryota</taxon>
        <taxon>Sar</taxon>
        <taxon>Stramenopiles</taxon>
        <taxon>Oomycota</taxon>
        <taxon>Saprolegniomycetes</taxon>
        <taxon>Saprolegniales</taxon>
        <taxon>Verrucalvaceae</taxon>
        <taxon>Aphanomyces</taxon>
    </lineage>
</organism>
<protein>
    <submittedName>
        <fullName evidence="1">Uncharacterized protein</fullName>
    </submittedName>
</protein>
<dbReference type="RefSeq" id="XP_009825184.1">
    <property type="nucleotide sequence ID" value="XM_009826882.1"/>
</dbReference>
<dbReference type="EMBL" id="KI913118">
    <property type="protein sequence ID" value="ETV85166.1"/>
    <property type="molecule type" value="Genomic_DNA"/>
</dbReference>
<dbReference type="VEuPathDB" id="FungiDB:H257_03004"/>